<dbReference type="InterPro" id="IPR036390">
    <property type="entry name" value="WH_DNA-bd_sf"/>
</dbReference>
<evidence type="ECO:0000256" key="4">
    <source>
        <dbReference type="SAM" id="Coils"/>
    </source>
</evidence>
<evidence type="ECO:0000313" key="6">
    <source>
        <dbReference type="EMBL" id="TQV74158.1"/>
    </source>
</evidence>
<keyword evidence="3" id="KW-0804">Transcription</keyword>
<dbReference type="NCBIfam" id="NF033788">
    <property type="entry name" value="HTH_metalloreg"/>
    <property type="match status" value="1"/>
</dbReference>
<dbReference type="PRINTS" id="PR00778">
    <property type="entry name" value="HTHARSR"/>
</dbReference>
<keyword evidence="2" id="KW-0238">DNA-binding</keyword>
<evidence type="ECO:0000313" key="7">
    <source>
        <dbReference type="Proteomes" id="UP000319732"/>
    </source>
</evidence>
<dbReference type="PROSITE" id="PS50987">
    <property type="entry name" value="HTH_ARSR_2"/>
    <property type="match status" value="1"/>
</dbReference>
<dbReference type="CDD" id="cd00090">
    <property type="entry name" value="HTH_ARSR"/>
    <property type="match status" value="1"/>
</dbReference>
<dbReference type="PANTHER" id="PTHR43132">
    <property type="entry name" value="ARSENICAL RESISTANCE OPERON REPRESSOR ARSR-RELATED"/>
    <property type="match status" value="1"/>
</dbReference>
<dbReference type="Gene3D" id="1.10.10.10">
    <property type="entry name" value="Winged helix-like DNA-binding domain superfamily/Winged helix DNA-binding domain"/>
    <property type="match status" value="1"/>
</dbReference>
<accession>A0A545TAC1</accession>
<keyword evidence="7" id="KW-1185">Reference proteome</keyword>
<keyword evidence="1" id="KW-0805">Transcription regulation</keyword>
<dbReference type="InterPro" id="IPR011991">
    <property type="entry name" value="ArsR-like_HTH"/>
</dbReference>
<sequence length="104" mass="11543">MNNTTANLEAMQEHAKEAAQLLRSMSNESRLMVLCSLIQGELSVSELNERVPLSQSALSQHLASLREAGLVSTRRESQAIYYRLDGDDAVKVIEVLHSIFCPDL</sequence>
<dbReference type="SUPFAM" id="SSF46785">
    <property type="entry name" value="Winged helix' DNA-binding domain"/>
    <property type="match status" value="1"/>
</dbReference>
<feature type="coiled-coil region" evidence="4">
    <location>
        <begin position="1"/>
        <end position="28"/>
    </location>
</feature>
<dbReference type="SMART" id="SM00418">
    <property type="entry name" value="HTH_ARSR"/>
    <property type="match status" value="1"/>
</dbReference>
<dbReference type="InterPro" id="IPR001845">
    <property type="entry name" value="HTH_ArsR_DNA-bd_dom"/>
</dbReference>
<dbReference type="Proteomes" id="UP000319732">
    <property type="component" value="Unassembled WGS sequence"/>
</dbReference>
<dbReference type="RefSeq" id="WP_142905379.1">
    <property type="nucleotide sequence ID" value="NZ_ML660096.1"/>
</dbReference>
<dbReference type="AlphaFoldDB" id="A0A545TAC1"/>
<dbReference type="InterPro" id="IPR051011">
    <property type="entry name" value="Metal_resp_trans_reg"/>
</dbReference>
<protein>
    <submittedName>
        <fullName evidence="6">Winged helix-turn-helix transcriptional regulator</fullName>
    </submittedName>
</protein>
<organism evidence="6 7">
    <name type="scientific">Exilibacterium tricleocarpae</name>
    <dbReference type="NCBI Taxonomy" id="2591008"/>
    <lineage>
        <taxon>Bacteria</taxon>
        <taxon>Pseudomonadati</taxon>
        <taxon>Pseudomonadota</taxon>
        <taxon>Gammaproteobacteria</taxon>
        <taxon>Cellvibrionales</taxon>
        <taxon>Cellvibrionaceae</taxon>
        <taxon>Exilibacterium</taxon>
    </lineage>
</organism>
<dbReference type="GO" id="GO:0003700">
    <property type="term" value="F:DNA-binding transcription factor activity"/>
    <property type="evidence" value="ECO:0007669"/>
    <property type="project" value="InterPro"/>
</dbReference>
<proteinExistence type="predicted"/>
<evidence type="ECO:0000256" key="2">
    <source>
        <dbReference type="ARBA" id="ARBA00023125"/>
    </source>
</evidence>
<keyword evidence="4" id="KW-0175">Coiled coil</keyword>
<feature type="domain" description="HTH arsR-type" evidence="5">
    <location>
        <begin position="10"/>
        <end position="104"/>
    </location>
</feature>
<dbReference type="Pfam" id="PF01022">
    <property type="entry name" value="HTH_5"/>
    <property type="match status" value="1"/>
</dbReference>
<dbReference type="OrthoDB" id="9796124at2"/>
<dbReference type="PANTHER" id="PTHR43132:SF2">
    <property type="entry name" value="ARSENICAL RESISTANCE OPERON REPRESSOR ARSR-RELATED"/>
    <property type="match status" value="1"/>
</dbReference>
<evidence type="ECO:0000256" key="3">
    <source>
        <dbReference type="ARBA" id="ARBA00023163"/>
    </source>
</evidence>
<dbReference type="GO" id="GO:0003677">
    <property type="term" value="F:DNA binding"/>
    <property type="evidence" value="ECO:0007669"/>
    <property type="project" value="UniProtKB-KW"/>
</dbReference>
<dbReference type="EMBL" id="VHSG01000017">
    <property type="protein sequence ID" value="TQV74158.1"/>
    <property type="molecule type" value="Genomic_DNA"/>
</dbReference>
<gene>
    <name evidence="6" type="ORF">FKG94_16240</name>
</gene>
<evidence type="ECO:0000256" key="1">
    <source>
        <dbReference type="ARBA" id="ARBA00023015"/>
    </source>
</evidence>
<comment type="caution">
    <text evidence="6">The sequence shown here is derived from an EMBL/GenBank/DDBJ whole genome shotgun (WGS) entry which is preliminary data.</text>
</comment>
<name>A0A545TAC1_9GAMM</name>
<reference evidence="6 7" key="1">
    <citation type="submission" date="2019-06" db="EMBL/GenBank/DDBJ databases">
        <title>Whole genome sequence for Cellvibrionaceae sp. R142.</title>
        <authorList>
            <person name="Wang G."/>
        </authorList>
    </citation>
    <scope>NUCLEOTIDE SEQUENCE [LARGE SCALE GENOMIC DNA]</scope>
    <source>
        <strain evidence="6 7">R142</strain>
    </source>
</reference>
<dbReference type="InterPro" id="IPR036388">
    <property type="entry name" value="WH-like_DNA-bd_sf"/>
</dbReference>
<evidence type="ECO:0000259" key="5">
    <source>
        <dbReference type="PROSITE" id="PS50987"/>
    </source>
</evidence>